<evidence type="ECO:0000313" key="3">
    <source>
        <dbReference type="Proteomes" id="UP001054821"/>
    </source>
</evidence>
<dbReference type="Proteomes" id="UP001054821">
    <property type="component" value="Chromosome 2"/>
</dbReference>
<feature type="region of interest" description="Disordered" evidence="1">
    <location>
        <begin position="19"/>
        <end position="38"/>
    </location>
</feature>
<proteinExistence type="predicted"/>
<reference evidence="2 3" key="1">
    <citation type="journal article" date="2022" name="G3 (Bethesda)">
        <title>Whole-genome sequence and methylome profiling of the almond [Prunus dulcis (Mill.) D.A. Webb] cultivar 'Nonpareil'.</title>
        <authorList>
            <person name="D'Amico-Willman K.M."/>
            <person name="Ouma W.Z."/>
            <person name="Meulia T."/>
            <person name="Sideli G.M."/>
            <person name="Gradziel T.M."/>
            <person name="Fresnedo-Ramirez J."/>
        </authorList>
    </citation>
    <scope>NUCLEOTIDE SEQUENCE [LARGE SCALE GENOMIC DNA]</scope>
    <source>
        <strain evidence="2">Clone GOH B32 T37-40</strain>
    </source>
</reference>
<feature type="compositionally biased region" description="Low complexity" evidence="1">
    <location>
        <begin position="27"/>
        <end position="38"/>
    </location>
</feature>
<name>A0AAD4WH84_PRUDU</name>
<dbReference type="EMBL" id="JAJFAZ020000002">
    <property type="protein sequence ID" value="KAI5342297.1"/>
    <property type="molecule type" value="Genomic_DNA"/>
</dbReference>
<keyword evidence="3" id="KW-1185">Reference proteome</keyword>
<sequence length="116" mass="11941">MSCYHDVEAPRQSHVAAEAVASPHDVPTPTSAPTAVATRPLGPVTEMISFARTVALSHDFTMEGTPQPLGFAAEATTPLNGSAVENSTPLCSDIVATSLPCHHAPGSSNPLPNIQS</sequence>
<evidence type="ECO:0000313" key="2">
    <source>
        <dbReference type="EMBL" id="KAI5342297.1"/>
    </source>
</evidence>
<protein>
    <submittedName>
        <fullName evidence="2">Uncharacterized protein</fullName>
    </submittedName>
</protein>
<organism evidence="2 3">
    <name type="scientific">Prunus dulcis</name>
    <name type="common">Almond</name>
    <name type="synonym">Amygdalus dulcis</name>
    <dbReference type="NCBI Taxonomy" id="3755"/>
    <lineage>
        <taxon>Eukaryota</taxon>
        <taxon>Viridiplantae</taxon>
        <taxon>Streptophyta</taxon>
        <taxon>Embryophyta</taxon>
        <taxon>Tracheophyta</taxon>
        <taxon>Spermatophyta</taxon>
        <taxon>Magnoliopsida</taxon>
        <taxon>eudicotyledons</taxon>
        <taxon>Gunneridae</taxon>
        <taxon>Pentapetalae</taxon>
        <taxon>rosids</taxon>
        <taxon>fabids</taxon>
        <taxon>Rosales</taxon>
        <taxon>Rosaceae</taxon>
        <taxon>Amygdaloideae</taxon>
        <taxon>Amygdaleae</taxon>
        <taxon>Prunus</taxon>
    </lineage>
</organism>
<comment type="caution">
    <text evidence="2">The sequence shown here is derived from an EMBL/GenBank/DDBJ whole genome shotgun (WGS) entry which is preliminary data.</text>
</comment>
<gene>
    <name evidence="2" type="ORF">L3X38_010172</name>
</gene>
<dbReference type="AlphaFoldDB" id="A0AAD4WH84"/>
<accession>A0AAD4WH84</accession>
<evidence type="ECO:0000256" key="1">
    <source>
        <dbReference type="SAM" id="MobiDB-lite"/>
    </source>
</evidence>